<dbReference type="Pfam" id="PF11697">
    <property type="entry name" value="DUF3293"/>
    <property type="match status" value="1"/>
</dbReference>
<proteinExistence type="predicted"/>
<evidence type="ECO:0000313" key="1">
    <source>
        <dbReference type="EMBL" id="MEN8626082.1"/>
    </source>
</evidence>
<reference evidence="1 2" key="1">
    <citation type="submission" date="2024-05" db="EMBL/GenBank/DDBJ databases">
        <title>Genome sequencing of Marine Estuary Bacteria, Pseudoalteromonas distincta strain FA, Psychrobacter proteolyticus strain EA, and Shewanella baltica strain CA.</title>
        <authorList>
            <person name="Dieffenbach S.A."/>
            <person name="Maclea K.S."/>
        </authorList>
    </citation>
    <scope>NUCLEOTIDE SEQUENCE [LARGE SCALE GENOMIC DNA]</scope>
    <source>
        <strain evidence="1 2">EA</strain>
    </source>
</reference>
<protein>
    <submittedName>
        <fullName evidence="1">DUF3293 domain-containing protein</fullName>
    </submittedName>
</protein>
<comment type="caution">
    <text evidence="1">The sequence shown here is derived from an EMBL/GenBank/DDBJ whole genome shotgun (WGS) entry which is preliminary data.</text>
</comment>
<gene>
    <name evidence="1" type="ORF">ABFV72_08660</name>
</gene>
<evidence type="ECO:0000313" key="2">
    <source>
        <dbReference type="Proteomes" id="UP001414441"/>
    </source>
</evidence>
<dbReference type="Proteomes" id="UP001414441">
    <property type="component" value="Unassembled WGS sequence"/>
</dbReference>
<name>A0ABV0D6P6_9GAMM</name>
<accession>A0ABV0D6P6</accession>
<dbReference type="EMBL" id="JBDLOB010000004">
    <property type="protein sequence ID" value="MEN8626082.1"/>
    <property type="molecule type" value="Genomic_DNA"/>
</dbReference>
<sequence>MLDPSLLEAYRQTNYGFDNTLLNVDKPCSKAVSLLQPFTPDGGLFITAWNPLGKELTVKDNKIANQKLKAELLKQGLNVIDGYGESKDAKWREDSFFAYPVNKETSLKLCCDFHQNAVVYVSFEGAPELLLHPEFSCQKYFG</sequence>
<keyword evidence="2" id="KW-1185">Reference proteome</keyword>
<dbReference type="InterPro" id="IPR021710">
    <property type="entry name" value="DUF3293"/>
</dbReference>
<organism evidence="1 2">
    <name type="scientific">Psychrobacter proteolyticus</name>
    <dbReference type="NCBI Taxonomy" id="147825"/>
    <lineage>
        <taxon>Bacteria</taxon>
        <taxon>Pseudomonadati</taxon>
        <taxon>Pseudomonadota</taxon>
        <taxon>Gammaproteobacteria</taxon>
        <taxon>Moraxellales</taxon>
        <taxon>Moraxellaceae</taxon>
        <taxon>Psychrobacter</taxon>
    </lineage>
</organism>
<dbReference type="RefSeq" id="WP_347163196.1">
    <property type="nucleotide sequence ID" value="NZ_JBDLOB010000004.1"/>
</dbReference>